<accession>A0AAV6VRD6</accession>
<gene>
    <name evidence="1" type="ORF">JTE90_021072</name>
</gene>
<name>A0AAV6VRD6_9ARAC</name>
<reference evidence="1 2" key="1">
    <citation type="journal article" date="2022" name="Nat. Ecol. Evol.">
        <title>A masculinizing supergene underlies an exaggerated male reproductive morph in a spider.</title>
        <authorList>
            <person name="Hendrickx F."/>
            <person name="De Corte Z."/>
            <person name="Sonet G."/>
            <person name="Van Belleghem S.M."/>
            <person name="Kostlbacher S."/>
            <person name="Vangestel C."/>
        </authorList>
    </citation>
    <scope>NUCLEOTIDE SEQUENCE [LARGE SCALE GENOMIC DNA]</scope>
    <source>
        <strain evidence="1">W744_W776</strain>
    </source>
</reference>
<dbReference type="AlphaFoldDB" id="A0AAV6VRD6"/>
<proteinExistence type="predicted"/>
<dbReference type="Proteomes" id="UP000827092">
    <property type="component" value="Unassembled WGS sequence"/>
</dbReference>
<comment type="caution">
    <text evidence="1">The sequence shown here is derived from an EMBL/GenBank/DDBJ whole genome shotgun (WGS) entry which is preliminary data.</text>
</comment>
<keyword evidence="2" id="KW-1185">Reference proteome</keyword>
<evidence type="ECO:0000313" key="2">
    <source>
        <dbReference type="Proteomes" id="UP000827092"/>
    </source>
</evidence>
<organism evidence="1 2">
    <name type="scientific">Oedothorax gibbosus</name>
    <dbReference type="NCBI Taxonomy" id="931172"/>
    <lineage>
        <taxon>Eukaryota</taxon>
        <taxon>Metazoa</taxon>
        <taxon>Ecdysozoa</taxon>
        <taxon>Arthropoda</taxon>
        <taxon>Chelicerata</taxon>
        <taxon>Arachnida</taxon>
        <taxon>Araneae</taxon>
        <taxon>Araneomorphae</taxon>
        <taxon>Entelegynae</taxon>
        <taxon>Araneoidea</taxon>
        <taxon>Linyphiidae</taxon>
        <taxon>Erigoninae</taxon>
        <taxon>Oedothorax</taxon>
    </lineage>
</organism>
<sequence length="151" mass="17432">MGPCDNARPCFAAWFAEWRAHLSRYRSLWVKPDSTQKLYAVPKHRTETQTVSSLRFRYATYGLTPPSKAPRRRELKEESHLTPHMDRFMIVMTSICEHSPPNPSITLFEATDTAGKLQCSDAVPNHIFSLTLYTTYPHQTLYSQKDRKGNN</sequence>
<protein>
    <submittedName>
        <fullName evidence="1">Uncharacterized protein</fullName>
    </submittedName>
</protein>
<evidence type="ECO:0000313" key="1">
    <source>
        <dbReference type="EMBL" id="KAG8199060.1"/>
    </source>
</evidence>
<dbReference type="EMBL" id="JAFNEN010000032">
    <property type="protein sequence ID" value="KAG8199060.1"/>
    <property type="molecule type" value="Genomic_DNA"/>
</dbReference>